<evidence type="ECO:0000313" key="19">
    <source>
        <dbReference type="Proteomes" id="UP000305362"/>
    </source>
</evidence>
<evidence type="ECO:0000256" key="3">
    <source>
        <dbReference type="ARBA" id="ARBA00004637"/>
    </source>
</evidence>
<dbReference type="Proteomes" id="UP000305362">
    <property type="component" value="Unassembled WGS sequence"/>
</dbReference>
<evidence type="ECO:0000256" key="7">
    <source>
        <dbReference type="ARBA" id="ARBA00022660"/>
    </source>
</evidence>
<dbReference type="Proteomes" id="UP000307169">
    <property type="component" value="Unassembled WGS sequence"/>
</dbReference>
<reference evidence="19 20" key="1">
    <citation type="submission" date="2019-03" db="EMBL/GenBank/DDBJ databases">
        <title>Sequencing 25 genomes of Wallemia mellicola.</title>
        <authorList>
            <person name="Gostincar C."/>
        </authorList>
    </citation>
    <scope>NUCLEOTIDE SEQUENCE [LARGE SCALE GENOMIC DNA]</scope>
    <source>
        <strain evidence="14 21">EXF-1262</strain>
        <strain evidence="17 22">EXF-1274</strain>
        <strain evidence="18 19">EXF-1277</strain>
        <strain evidence="13 23">EXF-6152</strain>
        <strain evidence="16 24">EXF-757</strain>
        <strain evidence="15 20">EXF-8738</strain>
    </source>
</reference>
<dbReference type="EMBL" id="SPRV01000013">
    <property type="protein sequence ID" value="TIC68287.1"/>
    <property type="molecule type" value="Genomic_DNA"/>
</dbReference>
<dbReference type="Proteomes" id="UP000305647">
    <property type="component" value="Unassembled WGS sequence"/>
</dbReference>
<keyword evidence="10" id="KW-0496">Mitochondrion</keyword>
<evidence type="ECO:0000256" key="9">
    <source>
        <dbReference type="ARBA" id="ARBA00022982"/>
    </source>
</evidence>
<dbReference type="GO" id="GO:0005743">
    <property type="term" value="C:mitochondrial inner membrane"/>
    <property type="evidence" value="ECO:0007669"/>
    <property type="project" value="UniProtKB-SubCell"/>
</dbReference>
<keyword evidence="9" id="KW-0249">Electron transport</keyword>
<evidence type="ECO:0000313" key="20">
    <source>
        <dbReference type="Proteomes" id="UP000305647"/>
    </source>
</evidence>
<dbReference type="PANTHER" id="PTHR20900">
    <property type="entry name" value="NADH:UBIQUINONE OXIDOREDUCTASE B18-LIKE SUBUNIT"/>
    <property type="match status" value="1"/>
</dbReference>
<evidence type="ECO:0000256" key="8">
    <source>
        <dbReference type="ARBA" id="ARBA00022792"/>
    </source>
</evidence>
<evidence type="ECO:0000256" key="11">
    <source>
        <dbReference type="ARBA" id="ARBA00023136"/>
    </source>
</evidence>
<dbReference type="OrthoDB" id="268414at2759"/>
<dbReference type="OMA" id="YRDSCAN"/>
<evidence type="ECO:0000313" key="16">
    <source>
        <dbReference type="EMBL" id="TIC66880.1"/>
    </source>
</evidence>
<organism evidence="15 20">
    <name type="scientific">Wallemia mellicola</name>
    <dbReference type="NCBI Taxonomy" id="1708541"/>
    <lineage>
        <taxon>Eukaryota</taxon>
        <taxon>Fungi</taxon>
        <taxon>Dikarya</taxon>
        <taxon>Basidiomycota</taxon>
        <taxon>Wallemiomycotina</taxon>
        <taxon>Wallemiomycetes</taxon>
        <taxon>Wallemiales</taxon>
        <taxon>Wallemiaceae</taxon>
        <taxon>Wallemia</taxon>
    </lineage>
</organism>
<protein>
    <recommendedName>
        <fullName evidence="5">NADH dehydrogenase [ubiquinone] 1 beta subcomplex subunit 7</fullName>
    </recommendedName>
</protein>
<dbReference type="PANTHER" id="PTHR20900:SF0">
    <property type="entry name" value="NADH DEHYDROGENASE [UBIQUINONE] 1 BETA SUBCOMPLEX SUBUNIT 7"/>
    <property type="match status" value="1"/>
</dbReference>
<dbReference type="Pfam" id="PF05676">
    <property type="entry name" value="NDUF_B7"/>
    <property type="match status" value="1"/>
</dbReference>
<evidence type="ECO:0000313" key="21">
    <source>
        <dbReference type="Proteomes" id="UP000307169"/>
    </source>
</evidence>
<evidence type="ECO:0000313" key="14">
    <source>
        <dbReference type="EMBL" id="TIC02116.1"/>
    </source>
</evidence>
<sequence>MADTVASKEECMKNRVPLNWRDQCSGLLIPLNVCRHKNLYAPWACTDERHGYEKCQYDDMMRRMKVLSQQKSQDE</sequence>
<keyword evidence="6" id="KW-0813">Transport</keyword>
<evidence type="ECO:0000313" key="17">
    <source>
        <dbReference type="EMBL" id="TIC67190.1"/>
    </source>
</evidence>
<evidence type="ECO:0000313" key="23">
    <source>
        <dbReference type="Proteomes" id="UP000310685"/>
    </source>
</evidence>
<keyword evidence="8" id="KW-0999">Mitochondrion inner membrane</keyword>
<accession>A0A4T0P6P4</accession>
<dbReference type="EMBL" id="SPRO01000045">
    <property type="protein sequence ID" value="TIC28051.1"/>
    <property type="molecule type" value="Genomic_DNA"/>
</dbReference>
<dbReference type="InterPro" id="IPR008698">
    <property type="entry name" value="NDUB7"/>
</dbReference>
<dbReference type="EMBL" id="SPRX01000014">
    <property type="protein sequence ID" value="TIC66880.1"/>
    <property type="molecule type" value="Genomic_DNA"/>
</dbReference>
<keyword evidence="7" id="KW-0679">Respiratory chain</keyword>
<dbReference type="AlphaFoldDB" id="A0A4T0P6P4"/>
<comment type="subcellular location">
    <subcellularLocation>
        <location evidence="3">Mitochondrion inner membrane</location>
        <topology evidence="3">Peripheral membrane protein</topology>
    </subcellularLocation>
    <subcellularLocation>
        <location evidence="2">Mitochondrion intermembrane space</location>
    </subcellularLocation>
</comment>
<name>A0A4T0P6P4_9BASI</name>
<evidence type="ECO:0000256" key="10">
    <source>
        <dbReference type="ARBA" id="ARBA00023128"/>
    </source>
</evidence>
<evidence type="ECO:0000256" key="6">
    <source>
        <dbReference type="ARBA" id="ARBA00022448"/>
    </source>
</evidence>
<proteinExistence type="inferred from homology"/>
<dbReference type="EMBL" id="SPRW01000013">
    <property type="protein sequence ID" value="TIC67190.1"/>
    <property type="molecule type" value="Genomic_DNA"/>
</dbReference>
<comment type="similarity">
    <text evidence="4">Belongs to the complex I NDUFB7 subunit family.</text>
</comment>
<evidence type="ECO:0000313" key="18">
    <source>
        <dbReference type="EMBL" id="TIC68287.1"/>
    </source>
</evidence>
<evidence type="ECO:0000313" key="13">
    <source>
        <dbReference type="EMBL" id="TIB81921.1"/>
    </source>
</evidence>
<dbReference type="Proteomes" id="UP000309601">
    <property type="component" value="Unassembled WGS sequence"/>
</dbReference>
<comment type="function">
    <text evidence="1">Accessory subunit of the mitochondrial membrane respiratory chain NADH dehydrogenase (Complex I), that is believed not to be involved in catalysis. Complex I functions in the transfer of electrons from NADH to the respiratory chain. The immediate electron acceptor for the enzyme is believed to be ubiquinone.</text>
</comment>
<evidence type="ECO:0000256" key="5">
    <source>
        <dbReference type="ARBA" id="ARBA00018677"/>
    </source>
</evidence>
<dbReference type="EMBL" id="SPRH01000013">
    <property type="protein sequence ID" value="TIC02116.1"/>
    <property type="molecule type" value="Genomic_DNA"/>
</dbReference>
<keyword evidence="12" id="KW-1015">Disulfide bond</keyword>
<evidence type="ECO:0000256" key="4">
    <source>
        <dbReference type="ARBA" id="ARBA00008006"/>
    </source>
</evidence>
<evidence type="ECO:0000313" key="15">
    <source>
        <dbReference type="EMBL" id="TIC28051.1"/>
    </source>
</evidence>
<dbReference type="Proteomes" id="UP000310685">
    <property type="component" value="Unassembled WGS sequence"/>
</dbReference>
<evidence type="ECO:0000313" key="24">
    <source>
        <dbReference type="Proteomes" id="UP000310708"/>
    </source>
</evidence>
<evidence type="ECO:0000256" key="2">
    <source>
        <dbReference type="ARBA" id="ARBA00004569"/>
    </source>
</evidence>
<dbReference type="EMBL" id="SPRC01000004">
    <property type="protein sequence ID" value="TIB81921.1"/>
    <property type="molecule type" value="Genomic_DNA"/>
</dbReference>
<keyword evidence="11" id="KW-0472">Membrane</keyword>
<evidence type="ECO:0000256" key="1">
    <source>
        <dbReference type="ARBA" id="ARBA00003195"/>
    </source>
</evidence>
<evidence type="ECO:0000256" key="12">
    <source>
        <dbReference type="ARBA" id="ARBA00023157"/>
    </source>
</evidence>
<dbReference type="Proteomes" id="UP000310708">
    <property type="component" value="Unassembled WGS sequence"/>
</dbReference>
<dbReference type="GO" id="GO:0005758">
    <property type="term" value="C:mitochondrial intermembrane space"/>
    <property type="evidence" value="ECO:0007669"/>
    <property type="project" value="UniProtKB-SubCell"/>
</dbReference>
<evidence type="ECO:0000313" key="22">
    <source>
        <dbReference type="Proteomes" id="UP000309601"/>
    </source>
</evidence>
<comment type="caution">
    <text evidence="15">The sequence shown here is derived from an EMBL/GenBank/DDBJ whole genome shotgun (WGS) entry which is preliminary data.</text>
</comment>
<gene>
    <name evidence="16" type="ORF">E3Q01_01558</name>
    <name evidence="17" type="ORF">E3Q02_01634</name>
    <name evidence="18" type="ORF">E3Q03_01694</name>
    <name evidence="15" type="ORF">E3Q10_03395</name>
    <name evidence="14" type="ORF">E3Q17_01562</name>
    <name evidence="13" type="ORF">E3Q22_00606</name>
</gene>